<dbReference type="AlphaFoldDB" id="Q651I8"/>
<gene>
    <name evidence="1" type="primary">B1423D04.30</name>
</gene>
<accession>Q651I8</accession>
<protein>
    <submittedName>
        <fullName evidence="1">Uncharacterized protein</fullName>
    </submittedName>
</protein>
<dbReference type="Proteomes" id="UP000000763">
    <property type="component" value="Chromosome 6"/>
</dbReference>
<dbReference type="EMBL" id="AP006048">
    <property type="protein sequence ID" value="BAD46529.1"/>
    <property type="molecule type" value="Genomic_DNA"/>
</dbReference>
<name>Q651I8_ORYSJ</name>
<reference evidence="2" key="1">
    <citation type="journal article" date="2005" name="Nature">
        <title>The map-based sequence of the rice genome.</title>
        <authorList>
            <consortium name="International rice genome sequencing project (IRGSP)"/>
            <person name="Matsumoto T."/>
            <person name="Wu J."/>
            <person name="Kanamori H."/>
            <person name="Katayose Y."/>
            <person name="Fujisawa M."/>
            <person name="Namiki N."/>
            <person name="Mizuno H."/>
            <person name="Yamamoto K."/>
            <person name="Antonio B.A."/>
            <person name="Baba T."/>
            <person name="Sakata K."/>
            <person name="Nagamura Y."/>
            <person name="Aoki H."/>
            <person name="Arikawa K."/>
            <person name="Arita K."/>
            <person name="Bito T."/>
            <person name="Chiden Y."/>
            <person name="Fujitsuka N."/>
            <person name="Fukunaka R."/>
            <person name="Hamada M."/>
            <person name="Harada C."/>
            <person name="Hayashi A."/>
            <person name="Hijishita S."/>
            <person name="Honda M."/>
            <person name="Hosokawa S."/>
            <person name="Ichikawa Y."/>
            <person name="Idonuma A."/>
            <person name="Iijima M."/>
            <person name="Ikeda M."/>
            <person name="Ikeno M."/>
            <person name="Ito K."/>
            <person name="Ito S."/>
            <person name="Ito T."/>
            <person name="Ito Y."/>
            <person name="Ito Y."/>
            <person name="Iwabuchi A."/>
            <person name="Kamiya K."/>
            <person name="Karasawa W."/>
            <person name="Kurita K."/>
            <person name="Katagiri S."/>
            <person name="Kikuta A."/>
            <person name="Kobayashi H."/>
            <person name="Kobayashi N."/>
            <person name="Machita K."/>
            <person name="Maehara T."/>
            <person name="Masukawa M."/>
            <person name="Mizubayashi T."/>
            <person name="Mukai Y."/>
            <person name="Nagasaki H."/>
            <person name="Nagata Y."/>
            <person name="Naito S."/>
            <person name="Nakashima M."/>
            <person name="Nakama Y."/>
            <person name="Nakamichi Y."/>
            <person name="Nakamura M."/>
            <person name="Meguro A."/>
            <person name="Negishi M."/>
            <person name="Ohta I."/>
            <person name="Ohta T."/>
            <person name="Okamoto M."/>
            <person name="Ono N."/>
            <person name="Saji S."/>
            <person name="Sakaguchi M."/>
            <person name="Sakai K."/>
            <person name="Shibata M."/>
            <person name="Shimokawa T."/>
            <person name="Song J."/>
            <person name="Takazaki Y."/>
            <person name="Terasawa K."/>
            <person name="Tsugane M."/>
            <person name="Tsuji K."/>
            <person name="Ueda S."/>
            <person name="Waki K."/>
            <person name="Yamagata H."/>
            <person name="Yamamoto M."/>
            <person name="Yamamoto S."/>
            <person name="Yamane H."/>
            <person name="Yoshiki S."/>
            <person name="Yoshihara R."/>
            <person name="Yukawa K."/>
            <person name="Zhong H."/>
            <person name="Yano M."/>
            <person name="Yuan Q."/>
            <person name="Ouyang S."/>
            <person name="Liu J."/>
            <person name="Jones K.M."/>
            <person name="Gansberger K."/>
            <person name="Moffat K."/>
            <person name="Hill J."/>
            <person name="Bera J."/>
            <person name="Fadrosh D."/>
            <person name="Jin S."/>
            <person name="Johri S."/>
            <person name="Kim M."/>
            <person name="Overton L."/>
            <person name="Reardon M."/>
            <person name="Tsitrin T."/>
            <person name="Vuong H."/>
            <person name="Weaver B."/>
            <person name="Ciecko A."/>
            <person name="Tallon L."/>
            <person name="Jackson J."/>
            <person name="Pai G."/>
            <person name="Aken S.V."/>
            <person name="Utterback T."/>
            <person name="Reidmuller S."/>
            <person name="Feldblyum T."/>
            <person name="Hsiao J."/>
            <person name="Zismann V."/>
            <person name="Iobst S."/>
            <person name="de Vazeille A.R."/>
            <person name="Buell C.R."/>
            <person name="Ying K."/>
            <person name="Li Y."/>
            <person name="Lu T."/>
            <person name="Huang Y."/>
            <person name="Zhao Q."/>
            <person name="Feng Q."/>
            <person name="Zhang L."/>
            <person name="Zhu J."/>
            <person name="Weng Q."/>
            <person name="Mu J."/>
            <person name="Lu Y."/>
            <person name="Fan D."/>
            <person name="Liu Y."/>
            <person name="Guan J."/>
            <person name="Zhang Y."/>
            <person name="Yu S."/>
            <person name="Liu X."/>
            <person name="Zhang Y."/>
            <person name="Hong G."/>
            <person name="Han B."/>
            <person name="Choisne N."/>
            <person name="Demange N."/>
            <person name="Orjeda G."/>
            <person name="Samain S."/>
            <person name="Cattolico L."/>
            <person name="Pelletier E."/>
            <person name="Couloux A."/>
            <person name="Segurens B."/>
            <person name="Wincker P."/>
            <person name="D'Hont A."/>
            <person name="Scarpelli C."/>
            <person name="Weissenbach J."/>
            <person name="Salanoubat M."/>
            <person name="Quetier F."/>
            <person name="Yu Y."/>
            <person name="Kim H.R."/>
            <person name="Rambo T."/>
            <person name="Currie J."/>
            <person name="Collura K."/>
            <person name="Luo M."/>
            <person name="Yang T."/>
            <person name="Ammiraju J.S.S."/>
            <person name="Engler F."/>
            <person name="Soderlund C."/>
            <person name="Wing R.A."/>
            <person name="Palmer L.E."/>
            <person name="de la Bastide M."/>
            <person name="Spiegel L."/>
            <person name="Nascimento L."/>
            <person name="Zutavern T."/>
            <person name="O'Shaughnessy A."/>
            <person name="Dike S."/>
            <person name="Dedhia N."/>
            <person name="Preston R."/>
            <person name="Balija V."/>
            <person name="McCombie W.R."/>
            <person name="Chow T."/>
            <person name="Chen H."/>
            <person name="Chung M."/>
            <person name="Chen C."/>
            <person name="Shaw J."/>
            <person name="Wu H."/>
            <person name="Hsiao K."/>
            <person name="Chao Y."/>
            <person name="Chu M."/>
            <person name="Cheng C."/>
            <person name="Hour A."/>
            <person name="Lee P."/>
            <person name="Lin S."/>
            <person name="Lin Y."/>
            <person name="Liou J."/>
            <person name="Liu S."/>
            <person name="Hsing Y."/>
            <person name="Raghuvanshi S."/>
            <person name="Mohanty A."/>
            <person name="Bharti A.K."/>
            <person name="Gaur A."/>
            <person name="Gupta V."/>
            <person name="Kumar D."/>
            <person name="Ravi V."/>
            <person name="Vij S."/>
            <person name="Kapur A."/>
            <person name="Khurana P."/>
            <person name="Khurana P."/>
            <person name="Khurana J.P."/>
            <person name="Tyagi A.K."/>
            <person name="Gaikwad K."/>
            <person name="Singh A."/>
            <person name="Dalal V."/>
            <person name="Srivastava S."/>
            <person name="Dixit A."/>
            <person name="Pal A.K."/>
            <person name="Ghazi I.A."/>
            <person name="Yadav M."/>
            <person name="Pandit A."/>
            <person name="Bhargava A."/>
            <person name="Sureshbabu K."/>
            <person name="Batra K."/>
            <person name="Sharma T.R."/>
            <person name="Mohapatra T."/>
            <person name="Singh N.K."/>
            <person name="Messing J."/>
            <person name="Nelson A.B."/>
            <person name="Fuks G."/>
            <person name="Kavchok S."/>
            <person name="Keizer G."/>
            <person name="Linton E."/>
            <person name="Llaca V."/>
            <person name="Song R."/>
            <person name="Tanyolac B."/>
            <person name="Young S."/>
            <person name="Ho-Il K."/>
            <person name="Hahn J.H."/>
            <person name="Sangsakoo G."/>
            <person name="Vanavichit A."/>
            <person name="de Mattos Luiz.A.T."/>
            <person name="Zimmer P.D."/>
            <person name="Malone G."/>
            <person name="Dellagostin O."/>
            <person name="de Oliveira A.C."/>
            <person name="Bevan M."/>
            <person name="Bancroft I."/>
            <person name="Minx P."/>
            <person name="Cordum H."/>
            <person name="Wilson R."/>
            <person name="Cheng Z."/>
            <person name="Jin W."/>
            <person name="Jiang J."/>
            <person name="Leong S.A."/>
            <person name="Iwama H."/>
            <person name="Gojobori T."/>
            <person name="Itoh T."/>
            <person name="Niimura Y."/>
            <person name="Fujii Y."/>
            <person name="Habara T."/>
            <person name="Sakai H."/>
            <person name="Sato Y."/>
            <person name="Wilson G."/>
            <person name="Kumar K."/>
            <person name="McCouch S."/>
            <person name="Juretic N."/>
            <person name="Hoen D."/>
            <person name="Wright S."/>
            <person name="Bruskiewich R."/>
            <person name="Bureau T."/>
            <person name="Miyao A."/>
            <person name="Hirochika H."/>
            <person name="Nishikawa T."/>
            <person name="Kadowaki K."/>
            <person name="Sugiura M."/>
            <person name="Burr B."/>
            <person name="Sasaki T."/>
        </authorList>
    </citation>
    <scope>NUCLEOTIDE SEQUENCE [LARGE SCALE GENOMIC DNA]</scope>
    <source>
        <strain evidence="2">cv. Nipponbare</strain>
    </source>
</reference>
<evidence type="ECO:0000313" key="1">
    <source>
        <dbReference type="EMBL" id="BAD46529.1"/>
    </source>
</evidence>
<sequence>MEYGWTGRRSMLLPDSSRHERGLPIAYMGMGVKPEVGVLVRGGYMEGFVTISPFAVSWQYFGAWMEEVFHELGELLGSDEESTMRMNCLLLTVRAVLIIEIEDIVGYRWITGRHELLGRTDEMH</sequence>
<evidence type="ECO:0000313" key="2">
    <source>
        <dbReference type="Proteomes" id="UP000000763"/>
    </source>
</evidence>
<proteinExistence type="predicted"/>
<organism evidence="1 2">
    <name type="scientific">Oryza sativa subsp. japonica</name>
    <name type="common">Rice</name>
    <dbReference type="NCBI Taxonomy" id="39947"/>
    <lineage>
        <taxon>Eukaryota</taxon>
        <taxon>Viridiplantae</taxon>
        <taxon>Streptophyta</taxon>
        <taxon>Embryophyta</taxon>
        <taxon>Tracheophyta</taxon>
        <taxon>Spermatophyta</taxon>
        <taxon>Magnoliopsida</taxon>
        <taxon>Liliopsida</taxon>
        <taxon>Poales</taxon>
        <taxon>Poaceae</taxon>
        <taxon>BOP clade</taxon>
        <taxon>Oryzoideae</taxon>
        <taxon>Oryzeae</taxon>
        <taxon>Oryzinae</taxon>
        <taxon>Oryza</taxon>
        <taxon>Oryza sativa</taxon>
    </lineage>
</organism>
<reference evidence="2" key="2">
    <citation type="journal article" date="2008" name="Nucleic Acids Res.">
        <title>The rice annotation project database (RAP-DB): 2008 update.</title>
        <authorList>
            <consortium name="The rice annotation project (RAP)"/>
        </authorList>
    </citation>
    <scope>GENOME REANNOTATION</scope>
    <source>
        <strain evidence="2">cv. Nipponbare</strain>
    </source>
</reference>